<evidence type="ECO:0000313" key="2">
    <source>
        <dbReference type="EMBL" id="KKR82786.1"/>
    </source>
</evidence>
<keyword evidence="1" id="KW-0472">Membrane</keyword>
<feature type="transmembrane region" description="Helical" evidence="1">
    <location>
        <begin position="252"/>
        <end position="269"/>
    </location>
</feature>
<comment type="caution">
    <text evidence="2">The sequence shown here is derived from an EMBL/GenBank/DDBJ whole genome shotgun (WGS) entry which is preliminary data.</text>
</comment>
<evidence type="ECO:0000256" key="1">
    <source>
        <dbReference type="SAM" id="Phobius"/>
    </source>
</evidence>
<evidence type="ECO:0000313" key="3">
    <source>
        <dbReference type="Proteomes" id="UP000034601"/>
    </source>
</evidence>
<protein>
    <submittedName>
        <fullName evidence="2">Uncharacterized protein</fullName>
    </submittedName>
</protein>
<sequence>MLKVAKVIGLNSDTDAALSYISSPQRREGEEDNCWRLYLLISASLDDAFSQSRRAIYQAEDVFFSSSQPLKERLQTTFEAIQNFLKQAEDLEIIAGLSEESLSADNLYLYYLGSSVKAYLFREDKVTDLLQLAPSCHLVSGIIKSGDRIIFSTSNFEELWGQNFKELVDKPLEEIVEEGEARLSQAQTYQLAAVVLEKEGQTVEEIVPLEKLISSPLSVASSLSLASLLTYGENIKLLIRKALLKRPRSLKGAIFLVGVVLLIVWGGVLTDSKRRQDAQVKASFEDNFVKATLEYQKAWSLKDSDSASSSQSLNQAKIWLAQALQIKPADREALELKKQIEENSPLILKVFSPSDFSVWMDLNLIKKDFTSYRLSLSHGKILFLDPQKKILVKVDLATKAPQILAGEEKLGQAALASLNGDQAVVFSPDKGIVSIDTISGKTTLAAKPDLEWGEIVDIYGFAGNIYLLDKPPAGSANRSGGQILKYLPVETGYTEKRSYLKEGVKADFSEVKRMHIDGSIWLFKGEEEILKYTAGSLDYFSLSNLDKPLKDVHSFFASDQTENIYFLDKGNSRLIVVDKKGAYRTQYSGDKFATFDDLVVDEKSKKIYLLGDNKIFQIELK</sequence>
<organism evidence="2 3">
    <name type="scientific">Candidatus Daviesbacteria bacterium GW2011_GWA2_40_9</name>
    <dbReference type="NCBI Taxonomy" id="1618424"/>
    <lineage>
        <taxon>Bacteria</taxon>
        <taxon>Candidatus Daviesiibacteriota</taxon>
    </lineage>
</organism>
<accession>A0A0G0U6G2</accession>
<dbReference type="SUPFAM" id="SSF101898">
    <property type="entry name" value="NHL repeat"/>
    <property type="match status" value="1"/>
</dbReference>
<name>A0A0G0U6G2_9BACT</name>
<dbReference type="EMBL" id="LCAB01000009">
    <property type="protein sequence ID" value="KKR82786.1"/>
    <property type="molecule type" value="Genomic_DNA"/>
</dbReference>
<keyword evidence="1" id="KW-1133">Transmembrane helix</keyword>
<keyword evidence="1" id="KW-0812">Transmembrane</keyword>
<gene>
    <name evidence="2" type="ORF">UU29_C0009G0057</name>
</gene>
<reference evidence="2 3" key="1">
    <citation type="journal article" date="2015" name="Nature">
        <title>rRNA introns, odd ribosomes, and small enigmatic genomes across a large radiation of phyla.</title>
        <authorList>
            <person name="Brown C.T."/>
            <person name="Hug L.A."/>
            <person name="Thomas B.C."/>
            <person name="Sharon I."/>
            <person name="Castelle C.J."/>
            <person name="Singh A."/>
            <person name="Wilkins M.J."/>
            <person name="Williams K.H."/>
            <person name="Banfield J.F."/>
        </authorList>
    </citation>
    <scope>NUCLEOTIDE SEQUENCE [LARGE SCALE GENOMIC DNA]</scope>
</reference>
<proteinExistence type="predicted"/>
<dbReference type="AlphaFoldDB" id="A0A0G0U6G2"/>
<dbReference type="Proteomes" id="UP000034601">
    <property type="component" value="Unassembled WGS sequence"/>
</dbReference>